<evidence type="ECO:0000313" key="6">
    <source>
        <dbReference type="Proteomes" id="UP000317169"/>
    </source>
</evidence>
<dbReference type="SUPFAM" id="SSF55486">
    <property type="entry name" value="Metalloproteases ('zincins'), catalytic domain"/>
    <property type="match status" value="1"/>
</dbReference>
<sequence length="752" mass="81865">MNRKKITLWMLLCIAFPTFLFAQSNGLWQRVDQNSIKQDNVLESYTKVDKFETFYLNVNALKTSILQAPLRNNGTNTSVEINFPVSNNAVKKFSIYKVQTLSPGLSEKFPSITSYVGISKDKKNRIRLTLTNQGLYGMLSSTEGTIYINPYTKTGDIYTVFNRKDSYRSQDVMRCLVESQISESRMLGNTSNLIDVDESVLRNYELAVATTGEYSTFHVNQAGLQNGTDQEKKTAVLSAIAVTVDRVAEVYERDLAVTFELVPDNEDIIYLDPTTDPFQNGNASVLINQSQTEIDNTIGPGNYDIGHTFSTGAGGLAQLMSVCSVNKARGITGINAPVGDAYDIDFVAHEIGHQFGGNHTFNGDTGSCAGGNRNNATAVEPGSGSTIMAYAGICPGENVQNNSDPYFHAISIGEMYNFVSNSIGGNCPTDETIGNSAPVIIPGDDKTIPYGTAFRLTADATDADGDELTYTWEQTDTEITPAPPTPSATQGPVFRSRNSFDDPTRYFPEKTSVLANNLTPTWEVIPDVARTFNFAVTVRDNNVLGGQSSRDDVVINVANTGPFQVTSQATSGINYDQNETFEVTWDVAGTDANGINTSNVNILISYNAGIAFTEVLATNVPNTGSAMVQAPIGQSSSLCKIMIEPVDNVYYALNSTLFRITSDLSTEDVLASTFAVYPNPNNGSFTISMKENTSEVYTANVYDIRGRLIKNFEVNPSTSLEKRVSLDNAQAGIYLLELSNGKQKTVKKLVVN</sequence>
<dbReference type="Pfam" id="PF13583">
    <property type="entry name" value="Reprolysin_4"/>
    <property type="match status" value="1"/>
</dbReference>
<dbReference type="Proteomes" id="UP000317169">
    <property type="component" value="Unassembled WGS sequence"/>
</dbReference>
<gene>
    <name evidence="5" type="ORF">FKR84_02450</name>
</gene>
<dbReference type="NCBIfam" id="TIGR04183">
    <property type="entry name" value="Por_Secre_tail"/>
    <property type="match status" value="1"/>
</dbReference>
<evidence type="ECO:0000256" key="3">
    <source>
        <dbReference type="SAM" id="SignalP"/>
    </source>
</evidence>
<dbReference type="RefSeq" id="WP_141420606.1">
    <property type="nucleotide sequence ID" value="NZ_VIAR01000002.1"/>
</dbReference>
<dbReference type="InterPro" id="IPR024079">
    <property type="entry name" value="MetalloPept_cat_dom_sf"/>
</dbReference>
<dbReference type="InterPro" id="IPR013783">
    <property type="entry name" value="Ig-like_fold"/>
</dbReference>
<feature type="region of interest" description="Disordered" evidence="2">
    <location>
        <begin position="477"/>
        <end position="501"/>
    </location>
</feature>
<evidence type="ECO:0000256" key="2">
    <source>
        <dbReference type="SAM" id="MobiDB-lite"/>
    </source>
</evidence>
<dbReference type="Gene3D" id="2.60.40.10">
    <property type="entry name" value="Immunoglobulins"/>
    <property type="match status" value="1"/>
</dbReference>
<evidence type="ECO:0000259" key="4">
    <source>
        <dbReference type="Pfam" id="PF18962"/>
    </source>
</evidence>
<dbReference type="EMBL" id="VIAR01000002">
    <property type="protein sequence ID" value="TQD40076.1"/>
    <property type="molecule type" value="Genomic_DNA"/>
</dbReference>
<feature type="domain" description="Secretion system C-terminal sorting" evidence="4">
    <location>
        <begin position="676"/>
        <end position="751"/>
    </location>
</feature>
<reference evidence="5 6" key="1">
    <citation type="submission" date="2019-06" db="EMBL/GenBank/DDBJ databases">
        <title>Flavibacter putida gen. nov., sp. nov., a novel marine bacterium of the family Flavobacteriaceae isolated from coastal seawater.</title>
        <authorList>
            <person name="Feng X."/>
        </authorList>
    </citation>
    <scope>NUCLEOTIDE SEQUENCE [LARGE SCALE GENOMIC DNA]</scope>
    <source>
        <strain evidence="5 6">PLHSN227</strain>
    </source>
</reference>
<dbReference type="OrthoDB" id="9792152at2"/>
<name>A0A507ZQM8_9FLAO</name>
<protein>
    <submittedName>
        <fullName evidence="5">T9SS type A sorting domain-containing protein</fullName>
    </submittedName>
</protein>
<dbReference type="Pfam" id="PF18962">
    <property type="entry name" value="Por_Secre_tail"/>
    <property type="match status" value="1"/>
</dbReference>
<accession>A0A507ZQM8</accession>
<proteinExistence type="predicted"/>
<evidence type="ECO:0000256" key="1">
    <source>
        <dbReference type="ARBA" id="ARBA00022729"/>
    </source>
</evidence>
<comment type="caution">
    <text evidence="5">The sequence shown here is derived from an EMBL/GenBank/DDBJ whole genome shotgun (WGS) entry which is preliminary data.</text>
</comment>
<evidence type="ECO:0000313" key="5">
    <source>
        <dbReference type="EMBL" id="TQD40076.1"/>
    </source>
</evidence>
<dbReference type="AlphaFoldDB" id="A0A507ZQM8"/>
<keyword evidence="6" id="KW-1185">Reference proteome</keyword>
<dbReference type="Gene3D" id="3.40.390.10">
    <property type="entry name" value="Collagenase (Catalytic Domain)"/>
    <property type="match status" value="1"/>
</dbReference>
<dbReference type="InterPro" id="IPR026444">
    <property type="entry name" value="Secre_tail"/>
</dbReference>
<feature type="chain" id="PRO_5021409014" evidence="3">
    <location>
        <begin position="23"/>
        <end position="752"/>
    </location>
</feature>
<feature type="signal peptide" evidence="3">
    <location>
        <begin position="1"/>
        <end position="22"/>
    </location>
</feature>
<organism evidence="5 6">
    <name type="scientific">Haloflavibacter putidus</name>
    <dbReference type="NCBI Taxonomy" id="2576776"/>
    <lineage>
        <taxon>Bacteria</taxon>
        <taxon>Pseudomonadati</taxon>
        <taxon>Bacteroidota</taxon>
        <taxon>Flavobacteriia</taxon>
        <taxon>Flavobacteriales</taxon>
        <taxon>Flavobacteriaceae</taxon>
        <taxon>Haloflavibacter</taxon>
    </lineage>
</organism>
<keyword evidence="1 3" id="KW-0732">Signal</keyword>
<dbReference type="GO" id="GO:0008237">
    <property type="term" value="F:metallopeptidase activity"/>
    <property type="evidence" value="ECO:0007669"/>
    <property type="project" value="InterPro"/>
</dbReference>